<evidence type="ECO:0000256" key="5">
    <source>
        <dbReference type="SAM" id="MobiDB-lite"/>
    </source>
</evidence>
<sequence length="315" mass="36281">MNFRRIFLVKCLLLLFPSVKCSSTSLIYKAVNETALLSITAPGSIYEATWSKGGQRLVQIKNDRTRHYVNKEQCRCAMLRNGTLQIQRLEKADSGNYTVLVYQQDGRLKAEENIMFFVQEAVPQPILKAECRNKSVSVKCEVKQKAKDEAFLIELTQPTGKKIQKNATTLEWHGRNSGMFRCVVKNQVSEKMTEKVIKCPGKLDFYLILSIAGGAVFFVILVICLIYCIRRKKTKRHEDYEEERVMQTLPMDREKGMRELPQTPSTPTPRQLRVQQRPLPQPHGPQQALPPQPRPQPRPRPRTQPRTPNLPRERP</sequence>
<comment type="subcellular location">
    <subcellularLocation>
        <location evidence="1">Membrane</location>
    </subcellularLocation>
</comment>
<evidence type="ECO:0000313" key="8">
    <source>
        <dbReference type="Ensembl" id="ENSCMUP00000007853.2"/>
    </source>
</evidence>
<proteinExistence type="predicted"/>
<evidence type="ECO:0000256" key="4">
    <source>
        <dbReference type="ARBA" id="ARBA00023180"/>
    </source>
</evidence>
<reference evidence="9" key="1">
    <citation type="submission" date="2019-10" db="EMBL/GenBank/DDBJ databases">
        <title>Corvus moneduloides (New Caledonian crow) genome, bCorMon1, primary haplotype.</title>
        <authorList>
            <person name="Rutz C."/>
            <person name="Fungtammasan C."/>
            <person name="Mountcastle J."/>
            <person name="Formenti G."/>
            <person name="Chow W."/>
            <person name="Howe K."/>
            <person name="Steele M.P."/>
            <person name="Fernandes J."/>
            <person name="Gilbert M.T.P."/>
            <person name="Fedrigo O."/>
            <person name="Jarvis E.D."/>
            <person name="Gemmell N."/>
        </authorList>
    </citation>
    <scope>NUCLEOTIDE SEQUENCE [LARGE SCALE GENOMIC DNA]</scope>
</reference>
<accession>A0A8C3DPB4</accession>
<organism evidence="8 9">
    <name type="scientific">Corvus moneduloides</name>
    <name type="common">New Caledonian crow</name>
    <dbReference type="NCBI Taxonomy" id="1196302"/>
    <lineage>
        <taxon>Eukaryota</taxon>
        <taxon>Metazoa</taxon>
        <taxon>Chordata</taxon>
        <taxon>Craniata</taxon>
        <taxon>Vertebrata</taxon>
        <taxon>Euteleostomi</taxon>
        <taxon>Archelosauria</taxon>
        <taxon>Archosauria</taxon>
        <taxon>Dinosauria</taxon>
        <taxon>Saurischia</taxon>
        <taxon>Theropoda</taxon>
        <taxon>Coelurosauria</taxon>
        <taxon>Aves</taxon>
        <taxon>Neognathae</taxon>
        <taxon>Neoaves</taxon>
        <taxon>Telluraves</taxon>
        <taxon>Australaves</taxon>
        <taxon>Passeriformes</taxon>
        <taxon>Corvoidea</taxon>
        <taxon>Corvidae</taxon>
        <taxon>Corvus</taxon>
    </lineage>
</organism>
<dbReference type="OMA" id="DIPNFQM"/>
<keyword evidence="2 7" id="KW-0732">Signal</keyword>
<feature type="compositionally biased region" description="Basic and acidic residues" evidence="5">
    <location>
        <begin position="238"/>
        <end position="258"/>
    </location>
</feature>
<gene>
    <name evidence="8" type="primary">CD2</name>
</gene>
<feature type="compositionally biased region" description="Low complexity" evidence="5">
    <location>
        <begin position="304"/>
        <end position="315"/>
    </location>
</feature>
<evidence type="ECO:0000256" key="1">
    <source>
        <dbReference type="ARBA" id="ARBA00004370"/>
    </source>
</evidence>
<dbReference type="PANTHER" id="PTHR12080:SF54">
    <property type="entry name" value="T-CELL SURFACE ANTIGEN CD2"/>
    <property type="match status" value="1"/>
</dbReference>
<feature type="region of interest" description="Disordered" evidence="5">
    <location>
        <begin position="238"/>
        <end position="315"/>
    </location>
</feature>
<dbReference type="AlphaFoldDB" id="A0A8C3DPB4"/>
<evidence type="ECO:0000256" key="6">
    <source>
        <dbReference type="SAM" id="Phobius"/>
    </source>
</evidence>
<dbReference type="SUPFAM" id="SSF48726">
    <property type="entry name" value="Immunoglobulin"/>
    <property type="match status" value="2"/>
</dbReference>
<keyword evidence="6" id="KW-1133">Transmembrane helix</keyword>
<feature type="transmembrane region" description="Helical" evidence="6">
    <location>
        <begin position="205"/>
        <end position="229"/>
    </location>
</feature>
<dbReference type="OrthoDB" id="8439544at2759"/>
<dbReference type="CTD" id="914"/>
<evidence type="ECO:0000313" key="9">
    <source>
        <dbReference type="Proteomes" id="UP000694553"/>
    </source>
</evidence>
<feature type="chain" id="PRO_5043321940" evidence="7">
    <location>
        <begin position="22"/>
        <end position="315"/>
    </location>
</feature>
<dbReference type="InterPro" id="IPR013783">
    <property type="entry name" value="Ig-like_fold"/>
</dbReference>
<reference evidence="8" key="3">
    <citation type="submission" date="2025-09" db="UniProtKB">
        <authorList>
            <consortium name="Ensembl"/>
        </authorList>
    </citation>
    <scope>IDENTIFICATION</scope>
</reference>
<evidence type="ECO:0000256" key="3">
    <source>
        <dbReference type="ARBA" id="ARBA00023136"/>
    </source>
</evidence>
<feature type="compositionally biased region" description="Low complexity" evidence="5">
    <location>
        <begin position="268"/>
        <end position="278"/>
    </location>
</feature>
<feature type="compositionally biased region" description="Pro residues" evidence="5">
    <location>
        <begin position="279"/>
        <end position="296"/>
    </location>
</feature>
<dbReference type="Ensembl" id="ENSCMUT00000008471.2">
    <property type="protein sequence ID" value="ENSCMUP00000007853.2"/>
    <property type="gene ID" value="ENSCMUG00000005143.2"/>
</dbReference>
<dbReference type="InterPro" id="IPR036179">
    <property type="entry name" value="Ig-like_dom_sf"/>
</dbReference>
<keyword evidence="4" id="KW-0325">Glycoprotein</keyword>
<dbReference type="PANTHER" id="PTHR12080">
    <property type="entry name" value="SIGNALING LYMPHOCYTIC ACTIVATION MOLECULE"/>
    <property type="match status" value="1"/>
</dbReference>
<reference evidence="8" key="2">
    <citation type="submission" date="2025-08" db="UniProtKB">
        <authorList>
            <consortium name="Ensembl"/>
        </authorList>
    </citation>
    <scope>IDENTIFICATION</scope>
</reference>
<name>A0A8C3DPB4_CORMO</name>
<accession>A0A8U7MRX7</accession>
<keyword evidence="3 6" id="KW-0472">Membrane</keyword>
<dbReference type="Proteomes" id="UP000694553">
    <property type="component" value="Unassembled WGS sequence"/>
</dbReference>
<protein>
    <submittedName>
        <fullName evidence="8">CD2 molecule</fullName>
    </submittedName>
</protein>
<keyword evidence="9" id="KW-1185">Reference proteome</keyword>
<dbReference type="InterPro" id="IPR015631">
    <property type="entry name" value="CD2/SLAM_rcpt"/>
</dbReference>
<feature type="signal peptide" evidence="7">
    <location>
        <begin position="1"/>
        <end position="21"/>
    </location>
</feature>
<keyword evidence="6" id="KW-0812">Transmembrane</keyword>
<dbReference type="Gene3D" id="2.60.40.10">
    <property type="entry name" value="Immunoglobulins"/>
    <property type="match status" value="2"/>
</dbReference>
<evidence type="ECO:0000256" key="7">
    <source>
        <dbReference type="SAM" id="SignalP"/>
    </source>
</evidence>
<evidence type="ECO:0000256" key="2">
    <source>
        <dbReference type="ARBA" id="ARBA00022729"/>
    </source>
</evidence>
<dbReference type="GeneID" id="116437978"/>
<dbReference type="RefSeq" id="XP_031952312.1">
    <property type="nucleotide sequence ID" value="XM_032096421.1"/>
</dbReference>
<dbReference type="GO" id="GO:0016020">
    <property type="term" value="C:membrane"/>
    <property type="evidence" value="ECO:0007669"/>
    <property type="project" value="UniProtKB-SubCell"/>
</dbReference>